<sequence>MVDPPITIVNLYSSSITMSSDPSLAVPLGTGRPGASRTASSKSVQRSVERIDDRQDLGTIVKRGVSPAPDSLAEVGAGSAADERPTSITIPVTKASSTGDLRSGLASPVIPDGAVQALVANIHADNPDSKTPKPEEIPTSILYAGATHKEFKGVPNYLLIKRVPYFKKLLSKTTTPDAKDLTFDGFNEFAFALFVHWLYSGKLQGPHDFHSVQHYLCLYAMGQEWDVETLCNDCKSIIPDSINTSSRLTAIDLVRSYYHINNMTAPTFRIEYMYAATKSPNYMRKFLAETAAFRALCGEAAAKGVYLSDSMKDLLQKGGDFPTDFAQSLIKLAKEDFPDPRKGSKCDWHEHADGLRCAKDDVEPYMTS</sequence>
<reference evidence="2 3" key="1">
    <citation type="submission" date="2018-10" db="EMBL/GenBank/DDBJ databases">
        <title>Fifty Aureobasidium pullulans genomes reveal a recombining polyextremotolerant generalist.</title>
        <authorList>
            <person name="Gostincar C."/>
            <person name="Turk M."/>
            <person name="Zajc J."/>
            <person name="Gunde-Cimerman N."/>
        </authorList>
    </citation>
    <scope>NUCLEOTIDE SEQUENCE [LARGE SCALE GENOMIC DNA]</scope>
    <source>
        <strain evidence="2 3">EXF-6604</strain>
    </source>
</reference>
<accession>A0A4S9JTG0</accession>
<evidence type="ECO:0008006" key="4">
    <source>
        <dbReference type="Google" id="ProtNLM"/>
    </source>
</evidence>
<dbReference type="InterPro" id="IPR011333">
    <property type="entry name" value="SKP1/BTB/POZ_sf"/>
</dbReference>
<feature type="compositionally biased region" description="Polar residues" evidence="1">
    <location>
        <begin position="37"/>
        <end position="46"/>
    </location>
</feature>
<comment type="caution">
    <text evidence="2">The sequence shown here is derived from an EMBL/GenBank/DDBJ whole genome shotgun (WGS) entry which is preliminary data.</text>
</comment>
<dbReference type="Proteomes" id="UP000306584">
    <property type="component" value="Unassembled WGS sequence"/>
</dbReference>
<dbReference type="Gene3D" id="3.30.710.10">
    <property type="entry name" value="Potassium Channel Kv1.1, Chain A"/>
    <property type="match status" value="1"/>
</dbReference>
<dbReference type="EMBL" id="QZBD01000772">
    <property type="protein sequence ID" value="THY06177.1"/>
    <property type="molecule type" value="Genomic_DNA"/>
</dbReference>
<dbReference type="SUPFAM" id="SSF54695">
    <property type="entry name" value="POZ domain"/>
    <property type="match status" value="1"/>
</dbReference>
<evidence type="ECO:0000313" key="2">
    <source>
        <dbReference type="EMBL" id="THY06177.1"/>
    </source>
</evidence>
<organism evidence="2 3">
    <name type="scientific">Aureobasidium pullulans</name>
    <name type="common">Black yeast</name>
    <name type="synonym">Pullularia pullulans</name>
    <dbReference type="NCBI Taxonomy" id="5580"/>
    <lineage>
        <taxon>Eukaryota</taxon>
        <taxon>Fungi</taxon>
        <taxon>Dikarya</taxon>
        <taxon>Ascomycota</taxon>
        <taxon>Pezizomycotina</taxon>
        <taxon>Dothideomycetes</taxon>
        <taxon>Dothideomycetidae</taxon>
        <taxon>Dothideales</taxon>
        <taxon>Saccotheciaceae</taxon>
        <taxon>Aureobasidium</taxon>
    </lineage>
</organism>
<gene>
    <name evidence="2" type="ORF">D6D01_09925</name>
</gene>
<dbReference type="CDD" id="cd18186">
    <property type="entry name" value="BTB_POZ_ZBTB_KLHL-like"/>
    <property type="match status" value="1"/>
</dbReference>
<proteinExistence type="predicted"/>
<protein>
    <recommendedName>
        <fullName evidence="4">BTB domain-containing protein</fullName>
    </recommendedName>
</protein>
<evidence type="ECO:0000313" key="3">
    <source>
        <dbReference type="Proteomes" id="UP000306584"/>
    </source>
</evidence>
<dbReference type="AlphaFoldDB" id="A0A4S9JTG0"/>
<name>A0A4S9JTG0_AURPU</name>
<feature type="region of interest" description="Disordered" evidence="1">
    <location>
        <begin position="27"/>
        <end position="46"/>
    </location>
</feature>
<evidence type="ECO:0000256" key="1">
    <source>
        <dbReference type="SAM" id="MobiDB-lite"/>
    </source>
</evidence>